<keyword evidence="5 13" id="KW-1003">Cell membrane</keyword>
<accession>A0A2V3UHF6</accession>
<sequence length="465" mass="52385">MQFTSSIFLFLFVPFVVAVNATMPAGWRNTFLVVASIFFYAWGEPVFVLVAIASSLIDMAFAEAIVRSRAPRLRKLWLALGVSANLGLLIYCKYTGFLFDNLHALLVTMDVPRPEVILPLGISFIVFEKITYLVDVYRGVCGTARSIRDYLLFVFLFPKLLAGPILKFHEMKGQIEHHRVTINDLEEGAFRFLQGLAKKVLVADQVAVLADQVFAMPPGELGFATAWLGALAFTVQIYFDFSGYTDMAIGLARMLGFRLRENFNQPYLAVGFADFWRRWHISLSTFIRDYLYVPLGGNRVPPWRVYLNLWICFLASGLWHGASWTFVIWGAFHGLFVSADHFGMRRVWPLLPRAAGIAITFFLVVIGWVLFRSASLAQAGGFLAAMVTPWGDAPPLPWVQLDTALCLVAGLVLSFLPLGAMQHLGRRILARALPVAQQLVMLCFAIWAFGRVFTETFKPFIYFRF</sequence>
<dbReference type="GO" id="GO:0005886">
    <property type="term" value="C:plasma membrane"/>
    <property type="evidence" value="ECO:0007669"/>
    <property type="project" value="UniProtKB-SubCell"/>
</dbReference>
<feature type="transmembrane region" description="Helical" evidence="14">
    <location>
        <begin position="149"/>
        <end position="166"/>
    </location>
</feature>
<dbReference type="Pfam" id="PF03062">
    <property type="entry name" value="MBOAT"/>
    <property type="match status" value="1"/>
</dbReference>
<dbReference type="Proteomes" id="UP000248021">
    <property type="component" value="Unassembled WGS sequence"/>
</dbReference>
<dbReference type="InterPro" id="IPR051085">
    <property type="entry name" value="MB_O-acyltransferase"/>
</dbReference>
<keyword evidence="10 13" id="KW-0472">Membrane</keyword>
<keyword evidence="7 14" id="KW-0812">Transmembrane</keyword>
<evidence type="ECO:0000313" key="15">
    <source>
        <dbReference type="EMBL" id="PXW64805.1"/>
    </source>
</evidence>
<dbReference type="GO" id="GO:0042121">
    <property type="term" value="P:alginic acid biosynthetic process"/>
    <property type="evidence" value="ECO:0007669"/>
    <property type="project" value="UniProtKB-KW"/>
</dbReference>
<evidence type="ECO:0000256" key="4">
    <source>
        <dbReference type="ARBA" id="ARBA00016084"/>
    </source>
</evidence>
<evidence type="ECO:0000256" key="6">
    <source>
        <dbReference type="ARBA" id="ARBA00022679"/>
    </source>
</evidence>
<keyword evidence="9 14" id="KW-1133">Transmembrane helix</keyword>
<evidence type="ECO:0000256" key="10">
    <source>
        <dbReference type="ARBA" id="ARBA00023136"/>
    </source>
</evidence>
<keyword evidence="11 13" id="KW-0012">Acyltransferase</keyword>
<evidence type="ECO:0000313" key="16">
    <source>
        <dbReference type="Proteomes" id="UP000248021"/>
    </source>
</evidence>
<feature type="transmembrane region" description="Helical" evidence="14">
    <location>
        <begin position="428"/>
        <end position="450"/>
    </location>
</feature>
<feature type="transmembrane region" description="Helical" evidence="14">
    <location>
        <begin position="307"/>
        <end position="329"/>
    </location>
</feature>
<dbReference type="PANTHER" id="PTHR13285">
    <property type="entry name" value="ACYLTRANSFERASE"/>
    <property type="match status" value="1"/>
</dbReference>
<feature type="transmembrane region" description="Helical" evidence="14">
    <location>
        <begin position="76"/>
        <end position="96"/>
    </location>
</feature>
<dbReference type="EMBL" id="QJJK01000001">
    <property type="protein sequence ID" value="PXW64805.1"/>
    <property type="molecule type" value="Genomic_DNA"/>
</dbReference>
<dbReference type="PIRSF" id="PIRSF016636">
    <property type="entry name" value="AlgI_DltB"/>
    <property type="match status" value="1"/>
</dbReference>
<feature type="transmembrane region" description="Helical" evidence="14">
    <location>
        <begin position="116"/>
        <end position="137"/>
    </location>
</feature>
<proteinExistence type="inferred from homology"/>
<keyword evidence="8" id="KW-0016">Alginate biosynthesis</keyword>
<reference evidence="15 16" key="1">
    <citation type="submission" date="2018-05" db="EMBL/GenBank/DDBJ databases">
        <title>Genomic Encyclopedia of Type Strains, Phase IV (KMG-IV): sequencing the most valuable type-strain genomes for metagenomic binning, comparative biology and taxonomic classification.</title>
        <authorList>
            <person name="Goeker M."/>
        </authorList>
    </citation>
    <scope>NUCLEOTIDE SEQUENCE [LARGE SCALE GENOMIC DNA]</scope>
    <source>
        <strain evidence="15 16">DSM 6462</strain>
    </source>
</reference>
<name>A0A2V3UHF6_9HYPH</name>
<feature type="transmembrane region" description="Helical" evidence="14">
    <location>
        <begin position="398"/>
        <end position="416"/>
    </location>
</feature>
<dbReference type="InterPro" id="IPR004299">
    <property type="entry name" value="MBOAT_fam"/>
</dbReference>
<evidence type="ECO:0000256" key="8">
    <source>
        <dbReference type="ARBA" id="ARBA00022841"/>
    </source>
</evidence>
<comment type="pathway">
    <text evidence="2">Glycan biosynthesis; alginate biosynthesis.</text>
</comment>
<evidence type="ECO:0000256" key="14">
    <source>
        <dbReference type="SAM" id="Phobius"/>
    </source>
</evidence>
<organism evidence="15 16">
    <name type="scientific">Chelatococcus asaccharovorans</name>
    <dbReference type="NCBI Taxonomy" id="28210"/>
    <lineage>
        <taxon>Bacteria</taxon>
        <taxon>Pseudomonadati</taxon>
        <taxon>Pseudomonadota</taxon>
        <taxon>Alphaproteobacteria</taxon>
        <taxon>Hyphomicrobiales</taxon>
        <taxon>Chelatococcaceae</taxon>
        <taxon>Chelatococcus</taxon>
    </lineage>
</organism>
<evidence type="ECO:0000256" key="5">
    <source>
        <dbReference type="ARBA" id="ARBA00022475"/>
    </source>
</evidence>
<gene>
    <name evidence="15" type="ORF">C7450_101564</name>
</gene>
<keyword evidence="6 13" id="KW-0808">Transferase</keyword>
<evidence type="ECO:0000256" key="2">
    <source>
        <dbReference type="ARBA" id="ARBA00005182"/>
    </source>
</evidence>
<feature type="transmembrane region" description="Helical" evidence="14">
    <location>
        <begin position="350"/>
        <end position="371"/>
    </location>
</feature>
<dbReference type="GO" id="GO:0016746">
    <property type="term" value="F:acyltransferase activity"/>
    <property type="evidence" value="ECO:0007669"/>
    <property type="project" value="UniProtKB-KW"/>
</dbReference>
<dbReference type="PANTHER" id="PTHR13285:SF23">
    <property type="entry name" value="TEICHOIC ACID D-ALANYLTRANSFERASE"/>
    <property type="match status" value="1"/>
</dbReference>
<feature type="transmembrane region" description="Helical" evidence="14">
    <location>
        <begin position="224"/>
        <end position="245"/>
    </location>
</feature>
<dbReference type="AlphaFoldDB" id="A0A2V3UHF6"/>
<evidence type="ECO:0000256" key="1">
    <source>
        <dbReference type="ARBA" id="ARBA00004651"/>
    </source>
</evidence>
<evidence type="ECO:0000256" key="13">
    <source>
        <dbReference type="PIRNR" id="PIRNR016636"/>
    </source>
</evidence>
<evidence type="ECO:0000256" key="12">
    <source>
        <dbReference type="ARBA" id="ARBA00031030"/>
    </source>
</evidence>
<dbReference type="InterPro" id="IPR024194">
    <property type="entry name" value="Ac/AlaTfrase_AlgI/DltB"/>
</dbReference>
<evidence type="ECO:0000256" key="9">
    <source>
        <dbReference type="ARBA" id="ARBA00022989"/>
    </source>
</evidence>
<evidence type="ECO:0000256" key="3">
    <source>
        <dbReference type="ARBA" id="ARBA00010323"/>
    </source>
</evidence>
<evidence type="ECO:0000256" key="11">
    <source>
        <dbReference type="ARBA" id="ARBA00023315"/>
    </source>
</evidence>
<evidence type="ECO:0000256" key="7">
    <source>
        <dbReference type="ARBA" id="ARBA00022692"/>
    </source>
</evidence>
<feature type="transmembrane region" description="Helical" evidence="14">
    <location>
        <begin position="31"/>
        <end position="56"/>
    </location>
</feature>
<dbReference type="InterPro" id="IPR028362">
    <property type="entry name" value="AlgI"/>
</dbReference>
<protein>
    <recommendedName>
        <fullName evidence="4">Probable alginate O-acetylase AlgI</fullName>
    </recommendedName>
    <alternativeName>
        <fullName evidence="12">Alginate biosynthesis protein AlgI</fullName>
    </alternativeName>
</protein>
<comment type="subcellular location">
    <subcellularLocation>
        <location evidence="1">Cell membrane</location>
        <topology evidence="1">Multi-pass membrane protein</topology>
    </subcellularLocation>
</comment>
<dbReference type="PIRSF" id="PIRSF500217">
    <property type="entry name" value="AlgI"/>
    <property type="match status" value="1"/>
</dbReference>
<keyword evidence="16" id="KW-1185">Reference proteome</keyword>
<comment type="caution">
    <text evidence="15">The sequence shown here is derived from an EMBL/GenBank/DDBJ whole genome shotgun (WGS) entry which is preliminary data.</text>
</comment>
<comment type="similarity">
    <text evidence="3 13">Belongs to the membrane-bound acyltransferase family.</text>
</comment>